<proteinExistence type="predicted"/>
<name>A0A4R3VTB5_9SPHI</name>
<dbReference type="OrthoDB" id="5290748at2"/>
<feature type="domain" description="DUF4130" evidence="1">
    <location>
        <begin position="87"/>
        <end position="251"/>
    </location>
</feature>
<dbReference type="EMBL" id="SMBZ01000044">
    <property type="protein sequence ID" value="TCV08492.1"/>
    <property type="molecule type" value="Genomic_DNA"/>
</dbReference>
<comment type="caution">
    <text evidence="2">The sequence shown here is derived from an EMBL/GenBank/DDBJ whole genome shotgun (WGS) entry which is preliminary data.</text>
</comment>
<dbReference type="InterPro" id="IPR023875">
    <property type="entry name" value="DNA_repair_put"/>
</dbReference>
<evidence type="ECO:0000313" key="2">
    <source>
        <dbReference type="EMBL" id="TCV08492.1"/>
    </source>
</evidence>
<evidence type="ECO:0000259" key="1">
    <source>
        <dbReference type="Pfam" id="PF13566"/>
    </source>
</evidence>
<sequence>MHYIFDGTYYGWLTCVFEAFERKEFEARPISVDRYIPDMFAVDRTITTSTDKAMRVSKGLAMRLDKKSRMDFYRAFLFEDEAVWQAAFYLCIEIFRGNTAILSNYGNDAVLKFSEALHKVSRERHRMKAFVRFQRAADGMFFAVVEPDFNVLPLIITFFTNRYTDQPWIIYDLKRKYGIYWDKIRVTEVQLNEGDSTAMMQSSTVVSLDTQEEYYTNLWQQYFKSTNIKARRNMKLHLRHVPKRYWKYLPEKQFGNIKS</sequence>
<reference evidence="2 3" key="1">
    <citation type="submission" date="2019-03" db="EMBL/GenBank/DDBJ databases">
        <title>Genomic Encyclopedia of Type Strains, Phase IV (KMG-IV): sequencing the most valuable type-strain genomes for metagenomic binning, comparative biology and taxonomic classification.</title>
        <authorList>
            <person name="Goeker M."/>
        </authorList>
    </citation>
    <scope>NUCLEOTIDE SEQUENCE [LARGE SCALE GENOMIC DNA]</scope>
    <source>
        <strain evidence="2 3">DSM 22362</strain>
    </source>
</reference>
<dbReference type="Proteomes" id="UP000295197">
    <property type="component" value="Unassembled WGS sequence"/>
</dbReference>
<dbReference type="Pfam" id="PF13566">
    <property type="entry name" value="DUF4130"/>
    <property type="match status" value="1"/>
</dbReference>
<protein>
    <submittedName>
        <fullName evidence="2">Putative DNA metabolism protein</fullName>
    </submittedName>
</protein>
<dbReference type="InterPro" id="IPR025404">
    <property type="entry name" value="DUF4130"/>
</dbReference>
<organism evidence="2 3">
    <name type="scientific">Sphingobacterium alimentarium</name>
    <dbReference type="NCBI Taxonomy" id="797292"/>
    <lineage>
        <taxon>Bacteria</taxon>
        <taxon>Pseudomonadati</taxon>
        <taxon>Bacteroidota</taxon>
        <taxon>Sphingobacteriia</taxon>
        <taxon>Sphingobacteriales</taxon>
        <taxon>Sphingobacteriaceae</taxon>
        <taxon>Sphingobacterium</taxon>
    </lineage>
</organism>
<accession>A0A4R3VTB5</accession>
<gene>
    <name evidence="2" type="ORF">EDC17_104430</name>
</gene>
<keyword evidence="3" id="KW-1185">Reference proteome</keyword>
<dbReference type="RefSeq" id="WP_132778610.1">
    <property type="nucleotide sequence ID" value="NZ_SMBZ01000044.1"/>
</dbReference>
<dbReference type="NCBIfam" id="TIGR03915">
    <property type="entry name" value="SAM_7_link_chp"/>
    <property type="match status" value="1"/>
</dbReference>
<evidence type="ECO:0000313" key="3">
    <source>
        <dbReference type="Proteomes" id="UP000295197"/>
    </source>
</evidence>
<dbReference type="AlphaFoldDB" id="A0A4R3VTB5"/>